<name>A0A7W8E5C9_9BACT</name>
<evidence type="ECO:0000256" key="1">
    <source>
        <dbReference type="ARBA" id="ARBA00004141"/>
    </source>
</evidence>
<evidence type="ECO:0000256" key="8">
    <source>
        <dbReference type="ARBA" id="ARBA00023214"/>
    </source>
</evidence>
<dbReference type="AlphaFoldDB" id="A0A7W8E5C9"/>
<dbReference type="SUPFAM" id="SSF81340">
    <property type="entry name" value="Clc chloride channel"/>
    <property type="match status" value="1"/>
</dbReference>
<dbReference type="EMBL" id="JACHIP010000006">
    <property type="protein sequence ID" value="MBB5059537.1"/>
    <property type="molecule type" value="Genomic_DNA"/>
</dbReference>
<dbReference type="RefSeq" id="WP_184221142.1">
    <property type="nucleotide sequence ID" value="NZ_JACHIP010000006.1"/>
</dbReference>
<dbReference type="Gene3D" id="1.10.3080.10">
    <property type="entry name" value="Clc chloride channel"/>
    <property type="match status" value="1"/>
</dbReference>
<evidence type="ECO:0000256" key="9">
    <source>
        <dbReference type="ARBA" id="ARBA00023303"/>
    </source>
</evidence>
<dbReference type="Pfam" id="PF00654">
    <property type="entry name" value="Voltage_CLC"/>
    <property type="match status" value="1"/>
</dbReference>
<feature type="transmembrane region" description="Helical" evidence="10">
    <location>
        <begin position="81"/>
        <end position="99"/>
    </location>
</feature>
<feature type="transmembrane region" description="Helical" evidence="10">
    <location>
        <begin position="173"/>
        <end position="198"/>
    </location>
</feature>
<organism evidence="11 12">
    <name type="scientific">Granulicella aggregans</name>
    <dbReference type="NCBI Taxonomy" id="474949"/>
    <lineage>
        <taxon>Bacteria</taxon>
        <taxon>Pseudomonadati</taxon>
        <taxon>Acidobacteriota</taxon>
        <taxon>Terriglobia</taxon>
        <taxon>Terriglobales</taxon>
        <taxon>Acidobacteriaceae</taxon>
        <taxon>Granulicella</taxon>
    </lineage>
</organism>
<keyword evidence="3 10" id="KW-0812">Transmembrane</keyword>
<keyword evidence="9" id="KW-0407">Ion channel</keyword>
<feature type="transmembrane region" description="Helical" evidence="10">
    <location>
        <begin position="378"/>
        <end position="396"/>
    </location>
</feature>
<evidence type="ECO:0000256" key="6">
    <source>
        <dbReference type="ARBA" id="ARBA00023136"/>
    </source>
</evidence>
<evidence type="ECO:0000313" key="12">
    <source>
        <dbReference type="Proteomes" id="UP000540989"/>
    </source>
</evidence>
<keyword evidence="6 10" id="KW-0472">Membrane</keyword>
<evidence type="ECO:0000256" key="7">
    <source>
        <dbReference type="ARBA" id="ARBA00023173"/>
    </source>
</evidence>
<keyword evidence="2" id="KW-0813">Transport</keyword>
<dbReference type="PRINTS" id="PR00762">
    <property type="entry name" value="CLCHANNEL"/>
</dbReference>
<keyword evidence="12" id="KW-1185">Reference proteome</keyword>
<dbReference type="InterPro" id="IPR050368">
    <property type="entry name" value="ClC-type_chloride_channel"/>
</dbReference>
<evidence type="ECO:0000256" key="4">
    <source>
        <dbReference type="ARBA" id="ARBA00022989"/>
    </source>
</evidence>
<feature type="transmembrane region" description="Helical" evidence="10">
    <location>
        <begin position="247"/>
        <end position="271"/>
    </location>
</feature>
<dbReference type="CDD" id="cd00400">
    <property type="entry name" value="Voltage_gated_ClC"/>
    <property type="match status" value="1"/>
</dbReference>
<keyword evidence="4 10" id="KW-1133">Transmembrane helix</keyword>
<dbReference type="PANTHER" id="PTHR43427">
    <property type="entry name" value="CHLORIDE CHANNEL PROTEIN CLC-E"/>
    <property type="match status" value="1"/>
</dbReference>
<dbReference type="GO" id="GO:0005254">
    <property type="term" value="F:chloride channel activity"/>
    <property type="evidence" value="ECO:0007669"/>
    <property type="project" value="UniProtKB-KW"/>
</dbReference>
<feature type="transmembrane region" description="Helical" evidence="10">
    <location>
        <begin position="38"/>
        <end position="61"/>
    </location>
</feature>
<proteinExistence type="predicted"/>
<feature type="transmembrane region" description="Helical" evidence="10">
    <location>
        <begin position="322"/>
        <end position="342"/>
    </location>
</feature>
<dbReference type="Proteomes" id="UP000540989">
    <property type="component" value="Unassembled WGS sequence"/>
</dbReference>
<gene>
    <name evidence="11" type="ORF">HDF16_004263</name>
</gene>
<feature type="transmembrane region" description="Helical" evidence="10">
    <location>
        <begin position="408"/>
        <end position="427"/>
    </location>
</feature>
<dbReference type="InterPro" id="IPR014743">
    <property type="entry name" value="Cl-channel_core"/>
</dbReference>
<evidence type="ECO:0000256" key="5">
    <source>
        <dbReference type="ARBA" id="ARBA00023065"/>
    </source>
</evidence>
<comment type="subcellular location">
    <subcellularLocation>
        <location evidence="1">Membrane</location>
        <topology evidence="1">Multi-pass membrane protein</topology>
    </subcellularLocation>
</comment>
<feature type="transmembrane region" description="Helical" evidence="10">
    <location>
        <begin position="204"/>
        <end position="227"/>
    </location>
</feature>
<protein>
    <submittedName>
        <fullName evidence="11">CIC family chloride channel protein</fullName>
    </submittedName>
</protein>
<dbReference type="InterPro" id="IPR001807">
    <property type="entry name" value="ClC"/>
</dbReference>
<evidence type="ECO:0000313" key="11">
    <source>
        <dbReference type="EMBL" id="MBB5059537.1"/>
    </source>
</evidence>
<sequence length="593" mass="63592">MQVSSQTTEQIAPQPGTVSTKTAAELAAEISPAREERIFLLLSIFIGIISGLLVVSFRMAIDWLQVLLLGTETGPHRLRLIFVPAAAGLAIALLTKYVFPQVRGSGVNQTKAALYISNGYISIRTVIGKFLLSSLAIGSGHSLGPEDPSLQIGAGVASLISRKMGLSREKLRIFAPVGAAAGLAAAFNAPISAILFVIEEVIGQWSAGVLGSIVLSAVASVVVARSFWGSEPMFRIPVVTELDSRELLAYAVLGLVGGVASLVFAKALGYLRPRLRAQTSWTIFQPAVAGLLVGGIGYFGLPQVMGAGYEAIDQAMHAQFAFKILILLAIFKIIATTLSFSSGTPGGMFAPTLFIGAMLGAAVGSFEKHYFPYLQGSTGSYALVGMGVLFAAFLRVPLTSVFMVLEVSGNYSVILPVILANTIAYLISRALQPVPIFELFTHQDGLYLPSMEEEREDRHDLHFEDALGPINVPVFKGSEILGDARKSVLDAFEKTPGAMAALIQCKDGAWYAATRQELETIFSAMNEETDAKQSLEERLGGERTPTMYPDQSLATALPFFRRWPLIPISNRAMRGALEGVLSQADVIRRYQGN</sequence>
<comment type="caution">
    <text evidence="11">The sequence shown here is derived from an EMBL/GenBank/DDBJ whole genome shotgun (WGS) entry which is preliminary data.</text>
</comment>
<evidence type="ECO:0000256" key="2">
    <source>
        <dbReference type="ARBA" id="ARBA00022448"/>
    </source>
</evidence>
<keyword evidence="8" id="KW-0868">Chloride</keyword>
<keyword evidence="5" id="KW-0406">Ion transport</keyword>
<reference evidence="11 12" key="1">
    <citation type="submission" date="2020-08" db="EMBL/GenBank/DDBJ databases">
        <title>Genomic Encyclopedia of Type Strains, Phase IV (KMG-V): Genome sequencing to study the core and pangenomes of soil and plant-associated prokaryotes.</title>
        <authorList>
            <person name="Whitman W."/>
        </authorList>
    </citation>
    <scope>NUCLEOTIDE SEQUENCE [LARGE SCALE GENOMIC DNA]</scope>
    <source>
        <strain evidence="11 12">M8UP14</strain>
    </source>
</reference>
<dbReference type="PANTHER" id="PTHR43427:SF6">
    <property type="entry name" value="CHLORIDE CHANNEL PROTEIN CLC-E"/>
    <property type="match status" value="1"/>
</dbReference>
<feature type="transmembrane region" description="Helical" evidence="10">
    <location>
        <begin position="283"/>
        <end position="301"/>
    </location>
</feature>
<evidence type="ECO:0000256" key="3">
    <source>
        <dbReference type="ARBA" id="ARBA00022692"/>
    </source>
</evidence>
<accession>A0A7W8E5C9</accession>
<feature type="transmembrane region" description="Helical" evidence="10">
    <location>
        <begin position="348"/>
        <end position="366"/>
    </location>
</feature>
<evidence type="ECO:0000256" key="10">
    <source>
        <dbReference type="SAM" id="Phobius"/>
    </source>
</evidence>
<keyword evidence="7" id="KW-0869">Chloride channel</keyword>
<dbReference type="GO" id="GO:0034707">
    <property type="term" value="C:chloride channel complex"/>
    <property type="evidence" value="ECO:0007669"/>
    <property type="project" value="UniProtKB-KW"/>
</dbReference>